<accession>A0AAV6U6W5</accession>
<sequence>METLLEQQRRYHEERERLADTMTKEMLYKKSSLAFQGKTALSYPKHSFVGVLFGPSKYDKILAAFPELTNPSLIPNELLNTKVLHYIETKGPPVFPVSHLSFLKFLVKSLNSLGPKASYALLKVLGQAPCTW</sequence>
<dbReference type="EMBL" id="JAFNEN010000628">
    <property type="protein sequence ID" value="KAG8179396.1"/>
    <property type="molecule type" value="Genomic_DNA"/>
</dbReference>
<dbReference type="AlphaFoldDB" id="A0AAV6U6W5"/>
<evidence type="ECO:0000313" key="2">
    <source>
        <dbReference type="Proteomes" id="UP000827092"/>
    </source>
</evidence>
<organism evidence="1 2">
    <name type="scientific">Oedothorax gibbosus</name>
    <dbReference type="NCBI Taxonomy" id="931172"/>
    <lineage>
        <taxon>Eukaryota</taxon>
        <taxon>Metazoa</taxon>
        <taxon>Ecdysozoa</taxon>
        <taxon>Arthropoda</taxon>
        <taxon>Chelicerata</taxon>
        <taxon>Arachnida</taxon>
        <taxon>Araneae</taxon>
        <taxon>Araneomorphae</taxon>
        <taxon>Entelegynae</taxon>
        <taxon>Araneoidea</taxon>
        <taxon>Linyphiidae</taxon>
        <taxon>Erigoninae</taxon>
        <taxon>Oedothorax</taxon>
    </lineage>
</organism>
<comment type="caution">
    <text evidence="1">The sequence shown here is derived from an EMBL/GenBank/DDBJ whole genome shotgun (WGS) entry which is preliminary data.</text>
</comment>
<proteinExistence type="predicted"/>
<gene>
    <name evidence="1" type="ORF">JTE90_011405</name>
</gene>
<keyword evidence="2" id="KW-1185">Reference proteome</keyword>
<dbReference type="Proteomes" id="UP000827092">
    <property type="component" value="Unassembled WGS sequence"/>
</dbReference>
<protein>
    <submittedName>
        <fullName evidence="1">Uncharacterized protein</fullName>
    </submittedName>
</protein>
<name>A0AAV6U6W5_9ARAC</name>
<evidence type="ECO:0000313" key="1">
    <source>
        <dbReference type="EMBL" id="KAG8179396.1"/>
    </source>
</evidence>
<reference evidence="1 2" key="1">
    <citation type="journal article" date="2022" name="Nat. Ecol. Evol.">
        <title>A masculinizing supergene underlies an exaggerated male reproductive morph in a spider.</title>
        <authorList>
            <person name="Hendrickx F."/>
            <person name="De Corte Z."/>
            <person name="Sonet G."/>
            <person name="Van Belleghem S.M."/>
            <person name="Kostlbacher S."/>
            <person name="Vangestel C."/>
        </authorList>
    </citation>
    <scope>NUCLEOTIDE SEQUENCE [LARGE SCALE GENOMIC DNA]</scope>
    <source>
        <strain evidence="1">W744_W776</strain>
    </source>
</reference>